<dbReference type="EMBL" id="POSM01000009">
    <property type="protein sequence ID" value="PNI01210.1"/>
    <property type="molecule type" value="Genomic_DNA"/>
</dbReference>
<name>A0ABX4WB68_VIBDI</name>
<evidence type="ECO:0000313" key="3">
    <source>
        <dbReference type="Proteomes" id="UP000236547"/>
    </source>
</evidence>
<sequence length="368" mass="41719">MADTSFIPWGENLKGLVSQTKCSATAINDILRERGVFCSSSEKVNTVPNLIKSLLSPEESYELLNSIKTKEKLDKVNFRSYEVKQNSDLLDLVSGLIDTDDLQSNEYVNYQISDFNDFTSLDGTSPNSLILDFEVCRKDILDDWYESEKFFKGSVEIKKGSDGDKAISMSVKLNHSSPETKEIADKVISIVEQSLVEDGVIDEPKQGGRVLFDDFTNENRINFLNSLASQHTGYDFYHTIIDDFNFTPDKDLDTTHLKQDTNLLEKDINKLRVSGDLEKIITVKWKHIHPYIKATKVVATYTIDHKSYSGECRVSYEFSDYNKRKLINPELCINFVNLKLKGAPPSVIHDVQAICIFRPDLNSHSGNT</sequence>
<dbReference type="Pfam" id="PF26110">
    <property type="entry name" value="GAPS4b_N"/>
    <property type="match status" value="1"/>
</dbReference>
<accession>A0ABX4WB68</accession>
<feature type="domain" description="GAPS4b N-terminal" evidence="1">
    <location>
        <begin position="11"/>
        <end position="72"/>
    </location>
</feature>
<evidence type="ECO:0000313" key="2">
    <source>
        <dbReference type="EMBL" id="PNI01210.1"/>
    </source>
</evidence>
<organism evidence="2 3">
    <name type="scientific">Vibrio diazotrophicus</name>
    <dbReference type="NCBI Taxonomy" id="685"/>
    <lineage>
        <taxon>Bacteria</taxon>
        <taxon>Pseudomonadati</taxon>
        <taxon>Pseudomonadota</taxon>
        <taxon>Gammaproteobacteria</taxon>
        <taxon>Vibrionales</taxon>
        <taxon>Vibrionaceae</taxon>
        <taxon>Vibrio</taxon>
    </lineage>
</organism>
<dbReference type="Proteomes" id="UP000236547">
    <property type="component" value="Unassembled WGS sequence"/>
</dbReference>
<protein>
    <recommendedName>
        <fullName evidence="1">GAPS4b N-terminal domain-containing protein</fullName>
    </recommendedName>
</protein>
<reference evidence="2 3" key="1">
    <citation type="submission" date="2018-01" db="EMBL/GenBank/DDBJ databases">
        <title>Draft genome sequences of six Vibrio diazotrophicus strains isolated from deep-sea sediments of the Baltic Sea.</title>
        <authorList>
            <person name="Castillo D."/>
            <person name="Vandieken V."/>
            <person name="Chiang O."/>
            <person name="Middelboe M."/>
        </authorList>
    </citation>
    <scope>NUCLEOTIDE SEQUENCE [LARGE SCALE GENOMIC DNA]</scope>
    <source>
        <strain evidence="2 3">65.10M</strain>
    </source>
</reference>
<keyword evidence="3" id="KW-1185">Reference proteome</keyword>
<proteinExistence type="predicted"/>
<gene>
    <name evidence="2" type="ORF">C1O25_08230</name>
</gene>
<dbReference type="InterPro" id="IPR058955">
    <property type="entry name" value="GAPS4b_N"/>
</dbReference>
<evidence type="ECO:0000259" key="1">
    <source>
        <dbReference type="Pfam" id="PF26110"/>
    </source>
</evidence>
<comment type="caution">
    <text evidence="2">The sequence shown here is derived from an EMBL/GenBank/DDBJ whole genome shotgun (WGS) entry which is preliminary data.</text>
</comment>
<dbReference type="RefSeq" id="WP_102968258.1">
    <property type="nucleotide sequence ID" value="NZ_POSM01000009.1"/>
</dbReference>